<evidence type="ECO:0000256" key="1">
    <source>
        <dbReference type="SAM" id="MobiDB-lite"/>
    </source>
</evidence>
<dbReference type="AlphaFoldDB" id="A0AAV8V6T1"/>
<dbReference type="EMBL" id="JANEYG010000452">
    <property type="protein sequence ID" value="KAJ8909671.1"/>
    <property type="molecule type" value="Genomic_DNA"/>
</dbReference>
<proteinExistence type="predicted"/>
<evidence type="ECO:0000313" key="3">
    <source>
        <dbReference type="Proteomes" id="UP001159042"/>
    </source>
</evidence>
<accession>A0AAV8V6T1</accession>
<gene>
    <name evidence="2" type="ORF">NQ315_008901</name>
</gene>
<protein>
    <submittedName>
        <fullName evidence="2">Uncharacterized protein</fullName>
    </submittedName>
</protein>
<comment type="caution">
    <text evidence="2">The sequence shown here is derived from an EMBL/GenBank/DDBJ whole genome shotgun (WGS) entry which is preliminary data.</text>
</comment>
<dbReference type="Proteomes" id="UP001159042">
    <property type="component" value="Unassembled WGS sequence"/>
</dbReference>
<feature type="region of interest" description="Disordered" evidence="1">
    <location>
        <begin position="37"/>
        <end position="62"/>
    </location>
</feature>
<sequence>MPNVGVKFPEKFNMALDEQQKLLNTGGRSQLTVSIVQVGGTPSPSPLSERSSQQLLQTPIDT</sequence>
<feature type="non-terminal residue" evidence="2">
    <location>
        <position position="62"/>
    </location>
</feature>
<reference evidence="2 3" key="1">
    <citation type="journal article" date="2023" name="Insect Mol. Biol.">
        <title>Genome sequencing provides insights into the evolution of gene families encoding plant cell wall-degrading enzymes in longhorned beetles.</title>
        <authorList>
            <person name="Shin N.R."/>
            <person name="Okamura Y."/>
            <person name="Kirsch R."/>
            <person name="Pauchet Y."/>
        </authorList>
    </citation>
    <scope>NUCLEOTIDE SEQUENCE [LARGE SCALE GENOMIC DNA]</scope>
    <source>
        <strain evidence="2">EAD_L_NR</strain>
    </source>
</reference>
<organism evidence="2 3">
    <name type="scientific">Exocentrus adspersus</name>
    <dbReference type="NCBI Taxonomy" id="1586481"/>
    <lineage>
        <taxon>Eukaryota</taxon>
        <taxon>Metazoa</taxon>
        <taxon>Ecdysozoa</taxon>
        <taxon>Arthropoda</taxon>
        <taxon>Hexapoda</taxon>
        <taxon>Insecta</taxon>
        <taxon>Pterygota</taxon>
        <taxon>Neoptera</taxon>
        <taxon>Endopterygota</taxon>
        <taxon>Coleoptera</taxon>
        <taxon>Polyphaga</taxon>
        <taxon>Cucujiformia</taxon>
        <taxon>Chrysomeloidea</taxon>
        <taxon>Cerambycidae</taxon>
        <taxon>Lamiinae</taxon>
        <taxon>Acanthocinini</taxon>
        <taxon>Exocentrus</taxon>
    </lineage>
</organism>
<name>A0AAV8V6T1_9CUCU</name>
<evidence type="ECO:0000313" key="2">
    <source>
        <dbReference type="EMBL" id="KAJ8909671.1"/>
    </source>
</evidence>
<keyword evidence="3" id="KW-1185">Reference proteome</keyword>